<dbReference type="InterPro" id="IPR011047">
    <property type="entry name" value="Quinoprotein_ADH-like_sf"/>
</dbReference>
<dbReference type="SUPFAM" id="SSF53474">
    <property type="entry name" value="alpha/beta-Hydrolases"/>
    <property type="match status" value="1"/>
</dbReference>
<name>A0A2J6R115_HYAVF</name>
<dbReference type="Pfam" id="PF22939">
    <property type="entry name" value="WHD_GPIID"/>
    <property type="match status" value="1"/>
</dbReference>
<dbReference type="Pfam" id="PF24883">
    <property type="entry name" value="NPHP3_N"/>
    <property type="match status" value="1"/>
</dbReference>
<feature type="domain" description="Nephrocystin 3-like N-terminal" evidence="5">
    <location>
        <begin position="329"/>
        <end position="491"/>
    </location>
</feature>
<dbReference type="OrthoDB" id="194358at2759"/>
<feature type="repeat" description="WD" evidence="2">
    <location>
        <begin position="1106"/>
        <end position="1138"/>
    </location>
</feature>
<dbReference type="PROSITE" id="PS50082">
    <property type="entry name" value="WD_REPEATS_2"/>
    <property type="match status" value="1"/>
</dbReference>
<dbReference type="InterPro" id="IPR027417">
    <property type="entry name" value="P-loop_NTPase"/>
</dbReference>
<protein>
    <submittedName>
        <fullName evidence="6">WD40 repeat-like protein</fullName>
    </submittedName>
</protein>
<evidence type="ECO:0000313" key="6">
    <source>
        <dbReference type="EMBL" id="PMD32204.1"/>
    </source>
</evidence>
<evidence type="ECO:0000256" key="1">
    <source>
        <dbReference type="ARBA" id="ARBA00022737"/>
    </source>
</evidence>
<evidence type="ECO:0000256" key="3">
    <source>
        <dbReference type="SAM" id="MobiDB-lite"/>
    </source>
</evidence>
<reference evidence="6 7" key="1">
    <citation type="submission" date="2016-04" db="EMBL/GenBank/DDBJ databases">
        <title>A degradative enzymes factory behind the ericoid mycorrhizal symbiosis.</title>
        <authorList>
            <consortium name="DOE Joint Genome Institute"/>
            <person name="Martino E."/>
            <person name="Morin E."/>
            <person name="Grelet G."/>
            <person name="Kuo A."/>
            <person name="Kohler A."/>
            <person name="Daghino S."/>
            <person name="Barry K."/>
            <person name="Choi C."/>
            <person name="Cichocki N."/>
            <person name="Clum A."/>
            <person name="Copeland A."/>
            <person name="Hainaut M."/>
            <person name="Haridas S."/>
            <person name="Labutti K."/>
            <person name="Lindquist E."/>
            <person name="Lipzen A."/>
            <person name="Khouja H.-R."/>
            <person name="Murat C."/>
            <person name="Ohm R."/>
            <person name="Olson A."/>
            <person name="Spatafora J."/>
            <person name="Veneault-Fourrey C."/>
            <person name="Henrissat B."/>
            <person name="Grigoriev I."/>
            <person name="Martin F."/>
            <person name="Perotto S."/>
        </authorList>
    </citation>
    <scope>NUCLEOTIDE SEQUENCE [LARGE SCALE GENOMIC DNA]</scope>
    <source>
        <strain evidence="6 7">F</strain>
    </source>
</reference>
<organism evidence="6 7">
    <name type="scientific">Hyaloscypha variabilis (strain UAMH 11265 / GT02V1 / F)</name>
    <name type="common">Meliniomyces variabilis</name>
    <dbReference type="NCBI Taxonomy" id="1149755"/>
    <lineage>
        <taxon>Eukaryota</taxon>
        <taxon>Fungi</taxon>
        <taxon>Dikarya</taxon>
        <taxon>Ascomycota</taxon>
        <taxon>Pezizomycotina</taxon>
        <taxon>Leotiomycetes</taxon>
        <taxon>Helotiales</taxon>
        <taxon>Hyaloscyphaceae</taxon>
        <taxon>Hyaloscypha</taxon>
        <taxon>Hyaloscypha variabilis</taxon>
    </lineage>
</organism>
<dbReference type="InterPro" id="IPR015943">
    <property type="entry name" value="WD40/YVTN_repeat-like_dom_sf"/>
</dbReference>
<feature type="region of interest" description="Disordered" evidence="3">
    <location>
        <begin position="1"/>
        <end position="20"/>
    </location>
</feature>
<dbReference type="EMBL" id="KZ613960">
    <property type="protein sequence ID" value="PMD32204.1"/>
    <property type="molecule type" value="Genomic_DNA"/>
</dbReference>
<dbReference type="SUPFAM" id="SSF52540">
    <property type="entry name" value="P-loop containing nucleoside triphosphate hydrolases"/>
    <property type="match status" value="1"/>
</dbReference>
<accession>A0A2J6R115</accession>
<evidence type="ECO:0000259" key="4">
    <source>
        <dbReference type="Pfam" id="PF22939"/>
    </source>
</evidence>
<keyword evidence="7" id="KW-1185">Reference proteome</keyword>
<dbReference type="InterPro" id="IPR029058">
    <property type="entry name" value="AB_hydrolase_fold"/>
</dbReference>
<dbReference type="InterPro" id="IPR056884">
    <property type="entry name" value="NPHP3-like_N"/>
</dbReference>
<gene>
    <name evidence="6" type="ORF">L207DRAFT_500653</name>
</gene>
<sequence>MLRKFRSSKKPKDDGRSSQTLGLQVVHQPGPSAPLDIIFVHGLGGDSRKTWSKNHDAELFWPGLWLPFEPEICQARILSFGYNASFRAGAPKTVSNITDFSKQLLYEMGFGKNEDGEDLGIGQVPIIFVVHSMGGLVVKKAYILGQNDDEYQHIVRSISAIVFLATPHRGTNLAEVLNRVLKVSFQSPRKFISDLNKGSPALEDLNEQFRHIAPRLSIFSFYETLPTAVGPKKMMVLEKDSSILGYAKEVSRAMDADHHDVCKYASPQDSNYISLRNALKTLVCRFRSKGLGLTNSRMADESKAVKALFGIISDPEDDLNEFRRWWIPGTCNWFLHEPAIQLWLDETSESNVVWFSAPPASGKSILSTHIITHLRESGASCQYFFFKFGDQTKRSPTTLLRSISYQLARDDPEFRRVLMGLSPEELRLEQADIFFIWQKVFESILFEMDLGRPLFWIIDAVDESESPKALLELFRALPRSRTPVRLLIISRKTEPLSLAFDRLSGSMHVDSIEKDGHDHNAFDIQLLVEKEMKHMRGTSELKQRIAQNIMHRASGNFLWVRLVLEEILSCHTEEAIQETLEEIPSDISKLYQRMEMAILNNPRKSNKVLAKALFQWTMCARRSLTLLELSQALKPEFPGFIDLTRTIQDVCGQFVLVDQMGHIGMVHQTACDYLIQTSNNEIAISTKEAHGNLFRKSLSTLLDPKVRYKLSRGNHAVQSTEPFLFYAATSWSYHLRLTHLKSDETLDVLLKLFKGPQVLAWIHSLALINRLDVLVKAARALTTFLTTTRELNSTRSPLLHRNSDLDFIALWITDLVKVVGKFSRHLLLDPLAIYNLVPLFCPSRSALHQQFRGSHSPKISISGFLNDSWNDNLARITLPNGDRGWQIICAGRHVAVLGSTGTTFIWDSSNFTAICSVHHGEPVTTICCNNKGNKLVTYGLRSTKLWEVPPGQLLSSISNPGLTKAMAIAFAEGDRKILVAGDDKVIRHIYVDNLDSGWQILDPALLKEVSRDENTVVNSPIWMAFNSDATQVGVCYRGFPLSVWSLSESRCIARCRRATKLRNDHAIPSTSWFAVERFAWNPITGHIIGIYKGGRIFRWHPVTDDYQEVQSAADEVAASSDGKLFATSTSNGTVKIWSFAYFSLVYQLSSADLVTGLAFSPDCRRFYDLRGCSVNAWESNSLIRFSEAEEPFSHTTSEDQSPTSVSKISEACLVEFEAVSALATAPKRPLYCFGNEEGVVELIDMRTQKPVELMRFLNFLSVVDHLSWSDDGTHVAAADLGGDIMIKRLILPTPADDKARFEVQALPSPKVDLEGRGIHQIMFNHDASSLLVVSGDRGQIWAVEEAKMLTSIPLEKGSTRKWLNHPFKEDAFIGFGGKNVIIFAWDGFKQQSVLPYEGNNPSLNSTVNFELNGDRVLEFGRLFISSDGDHEPLSTVNKAILTQDGMHILVEINNVSIHGIISTHCLIFHTSVFDANGERAETLKFTSLPAQIEEVVEISLGILPGMRFIFLDRDLWMCTYKLGAMDDEDALERHYFIPRDWVSTENLEQCQMMEDGTFLCPRDDKVAAIVCRFEARGF</sequence>
<dbReference type="Proteomes" id="UP000235786">
    <property type="component" value="Unassembled WGS sequence"/>
</dbReference>
<keyword evidence="2" id="KW-0853">WD repeat</keyword>
<dbReference type="PANTHER" id="PTHR10039">
    <property type="entry name" value="AMELOGENIN"/>
    <property type="match status" value="1"/>
</dbReference>
<keyword evidence="1" id="KW-0677">Repeat</keyword>
<dbReference type="Gene3D" id="3.40.50.300">
    <property type="entry name" value="P-loop containing nucleotide triphosphate hydrolases"/>
    <property type="match status" value="1"/>
</dbReference>
<dbReference type="Pfam" id="PF00400">
    <property type="entry name" value="WD40"/>
    <property type="match status" value="1"/>
</dbReference>
<feature type="domain" description="GPI inositol-deacylase winged helix" evidence="4">
    <location>
        <begin position="606"/>
        <end position="682"/>
    </location>
</feature>
<evidence type="ECO:0000313" key="7">
    <source>
        <dbReference type="Proteomes" id="UP000235786"/>
    </source>
</evidence>
<evidence type="ECO:0000259" key="5">
    <source>
        <dbReference type="Pfam" id="PF24883"/>
    </source>
</evidence>
<dbReference type="SUPFAM" id="SSF50998">
    <property type="entry name" value="Quinoprotein alcohol dehydrogenase-like"/>
    <property type="match status" value="1"/>
</dbReference>
<proteinExistence type="predicted"/>
<dbReference type="Gene3D" id="2.130.10.10">
    <property type="entry name" value="YVTN repeat-like/Quinoprotein amine dehydrogenase"/>
    <property type="match status" value="2"/>
</dbReference>
<dbReference type="SUPFAM" id="SSF82171">
    <property type="entry name" value="DPP6 N-terminal domain-like"/>
    <property type="match status" value="1"/>
</dbReference>
<dbReference type="PANTHER" id="PTHR10039:SF16">
    <property type="entry name" value="GPI INOSITOL-DEACYLASE"/>
    <property type="match status" value="1"/>
</dbReference>
<dbReference type="InterPro" id="IPR054471">
    <property type="entry name" value="GPIID_WHD"/>
</dbReference>
<dbReference type="SMART" id="SM00320">
    <property type="entry name" value="WD40"/>
    <property type="match status" value="4"/>
</dbReference>
<dbReference type="InterPro" id="IPR001680">
    <property type="entry name" value="WD40_rpt"/>
</dbReference>
<evidence type="ECO:0000256" key="2">
    <source>
        <dbReference type="PROSITE-ProRule" id="PRU00221"/>
    </source>
</evidence>
<dbReference type="Gene3D" id="3.40.50.1820">
    <property type="entry name" value="alpha/beta hydrolase"/>
    <property type="match status" value="1"/>
</dbReference>